<evidence type="ECO:0000256" key="1">
    <source>
        <dbReference type="ARBA" id="ARBA00022801"/>
    </source>
</evidence>
<organism evidence="3 4">
    <name type="scientific">Massilia jejuensis</name>
    <dbReference type="NCBI Taxonomy" id="648894"/>
    <lineage>
        <taxon>Bacteria</taxon>
        <taxon>Pseudomonadati</taxon>
        <taxon>Pseudomonadota</taxon>
        <taxon>Betaproteobacteria</taxon>
        <taxon>Burkholderiales</taxon>
        <taxon>Oxalobacteraceae</taxon>
        <taxon>Telluria group</taxon>
        <taxon>Massilia</taxon>
    </lineage>
</organism>
<keyword evidence="4" id="KW-1185">Reference proteome</keyword>
<dbReference type="PANTHER" id="PTHR33308">
    <property type="entry name" value="PEPTIDOGLYCAN HYDROLASE FLGJ"/>
    <property type="match status" value="1"/>
</dbReference>
<dbReference type="PANTHER" id="PTHR33308:SF9">
    <property type="entry name" value="PEPTIDOGLYCAN HYDROLASE FLGJ"/>
    <property type="match status" value="1"/>
</dbReference>
<gene>
    <name evidence="3" type="ORF">ACFPOU_02145</name>
</gene>
<dbReference type="InterPro" id="IPR002901">
    <property type="entry name" value="MGlyc_endo_b_GlcNAc-like_dom"/>
</dbReference>
<name>A0ABW0PBQ6_9BURK</name>
<protein>
    <submittedName>
        <fullName evidence="3">Glycoside hydrolase family 73 protein</fullName>
    </submittedName>
</protein>
<dbReference type="Gene3D" id="1.10.530.10">
    <property type="match status" value="1"/>
</dbReference>
<evidence type="ECO:0000313" key="3">
    <source>
        <dbReference type="EMBL" id="MFC5509925.1"/>
    </source>
</evidence>
<dbReference type="Proteomes" id="UP001596031">
    <property type="component" value="Unassembled WGS sequence"/>
</dbReference>
<reference evidence="4" key="1">
    <citation type="journal article" date="2019" name="Int. J. Syst. Evol. Microbiol.">
        <title>The Global Catalogue of Microorganisms (GCM) 10K type strain sequencing project: providing services to taxonomists for standard genome sequencing and annotation.</title>
        <authorList>
            <consortium name="The Broad Institute Genomics Platform"/>
            <consortium name="The Broad Institute Genome Sequencing Center for Infectious Disease"/>
            <person name="Wu L."/>
            <person name="Ma J."/>
        </authorList>
    </citation>
    <scope>NUCLEOTIDE SEQUENCE [LARGE SCALE GENOMIC DNA]</scope>
    <source>
        <strain evidence="4">CCUG 38813</strain>
    </source>
</reference>
<keyword evidence="1 3" id="KW-0378">Hydrolase</keyword>
<evidence type="ECO:0000313" key="4">
    <source>
        <dbReference type="Proteomes" id="UP001596031"/>
    </source>
</evidence>
<dbReference type="Gene3D" id="2.10.70.40">
    <property type="entry name" value="peptidoglycan hydrolase"/>
    <property type="match status" value="1"/>
</dbReference>
<comment type="caution">
    <text evidence="3">The sequence shown here is derived from an EMBL/GenBank/DDBJ whole genome shotgun (WGS) entry which is preliminary data.</text>
</comment>
<dbReference type="SMART" id="SM00047">
    <property type="entry name" value="LYZ2"/>
    <property type="match status" value="1"/>
</dbReference>
<proteinExistence type="predicted"/>
<dbReference type="InterPro" id="IPR051056">
    <property type="entry name" value="Glycosyl_Hydrolase_73"/>
</dbReference>
<dbReference type="GO" id="GO:0016787">
    <property type="term" value="F:hydrolase activity"/>
    <property type="evidence" value="ECO:0007669"/>
    <property type="project" value="UniProtKB-KW"/>
</dbReference>
<sequence length="239" mass="24303">MRHADFSTAPVSATLPTPSARPAAAIGGGSGFGRAFAEVQGEVADFIQNGGGAALPDLTPEGGLWHARSAATVLGAPETGASSTNEEQQAFLDSIAPWAREAADKLGVAPELVQAHAALESGWGQRPIRTGDGASSHNLFGIKAGAKWDGATSETATTEYVGGAAIRTSAKFRAYPDGAAAFRDYARMLLDNPRYKGALGVGNDANAFAQGLARGGYATDPAYAAKLARLAGKLQGTSG</sequence>
<dbReference type="EMBL" id="JBHSMS010000006">
    <property type="protein sequence ID" value="MFC5509925.1"/>
    <property type="molecule type" value="Genomic_DNA"/>
</dbReference>
<dbReference type="RefSeq" id="WP_379716490.1">
    <property type="nucleotide sequence ID" value="NZ_JBHSMS010000006.1"/>
</dbReference>
<feature type="domain" description="Mannosyl-glycoprotein endo-beta-N-acetylglucosamidase-like" evidence="2">
    <location>
        <begin position="80"/>
        <end position="235"/>
    </location>
</feature>
<evidence type="ECO:0000259" key="2">
    <source>
        <dbReference type="SMART" id="SM00047"/>
    </source>
</evidence>
<dbReference type="Pfam" id="PF01832">
    <property type="entry name" value="Glucosaminidase"/>
    <property type="match status" value="1"/>
</dbReference>
<accession>A0ABW0PBQ6</accession>